<dbReference type="AlphaFoldDB" id="A0A1R1Y210"/>
<keyword evidence="1 5" id="KW-0489">Methyltransferase</keyword>
<evidence type="ECO:0000256" key="3">
    <source>
        <dbReference type="ARBA" id="ARBA00022691"/>
    </source>
</evidence>
<dbReference type="GO" id="GO:0032259">
    <property type="term" value="P:methylation"/>
    <property type="evidence" value="ECO:0007669"/>
    <property type="project" value="UniProtKB-KW"/>
</dbReference>
<evidence type="ECO:0000256" key="1">
    <source>
        <dbReference type="ARBA" id="ARBA00022603"/>
    </source>
</evidence>
<evidence type="ECO:0000259" key="4">
    <source>
        <dbReference type="Pfam" id="PF08241"/>
    </source>
</evidence>
<dbReference type="Gene3D" id="3.40.50.150">
    <property type="entry name" value="Vaccinia Virus protein VP39"/>
    <property type="match status" value="2"/>
</dbReference>
<accession>A0A1R1Y210</accession>
<dbReference type="InterPro" id="IPR029063">
    <property type="entry name" value="SAM-dependent_MTases_sf"/>
</dbReference>
<evidence type="ECO:0000313" key="5">
    <source>
        <dbReference type="EMBL" id="OMJ20746.1"/>
    </source>
</evidence>
<reference evidence="6" key="1">
    <citation type="submission" date="2017-01" db="EMBL/GenBank/DDBJ databases">
        <authorList>
            <person name="Wang Y."/>
            <person name="White M."/>
            <person name="Kvist S."/>
            <person name="Moncalvo J.-M."/>
        </authorList>
    </citation>
    <scope>NUCLEOTIDE SEQUENCE [LARGE SCALE GENOMIC DNA]</scope>
    <source>
        <strain evidence="6">ID-206-W2</strain>
    </source>
</reference>
<organism evidence="5 6">
    <name type="scientific">Smittium culicis</name>
    <dbReference type="NCBI Taxonomy" id="133412"/>
    <lineage>
        <taxon>Eukaryota</taxon>
        <taxon>Fungi</taxon>
        <taxon>Fungi incertae sedis</taxon>
        <taxon>Zoopagomycota</taxon>
        <taxon>Kickxellomycotina</taxon>
        <taxon>Harpellomycetes</taxon>
        <taxon>Harpellales</taxon>
        <taxon>Legeriomycetaceae</taxon>
        <taxon>Smittium</taxon>
    </lineage>
</organism>
<dbReference type="Pfam" id="PF08241">
    <property type="entry name" value="Methyltransf_11"/>
    <property type="match status" value="1"/>
</dbReference>
<dbReference type="EMBL" id="LSSM01002675">
    <property type="protein sequence ID" value="OMJ20746.1"/>
    <property type="molecule type" value="Genomic_DNA"/>
</dbReference>
<gene>
    <name evidence="5" type="ORF">AYI69_g6094</name>
</gene>
<sequence length="136" mass="14647">MKGAETGRPLEGAKVLDIGCGGGLSSESLSRLGGDVLGIDASYENIGVAKVHSKEDFEFVEGLSVIPKGTHTYEKFLKPKELISIMEDNSNGMKVVDNSGIWYNPLNNSWKVVDRDIMGVVNSGVQSNYLLTAVKL</sequence>
<proteinExistence type="predicted"/>
<evidence type="ECO:0000313" key="6">
    <source>
        <dbReference type="Proteomes" id="UP000187429"/>
    </source>
</evidence>
<keyword evidence="6" id="KW-1185">Reference proteome</keyword>
<dbReference type="InterPro" id="IPR013216">
    <property type="entry name" value="Methyltransf_11"/>
</dbReference>
<dbReference type="CDD" id="cd02440">
    <property type="entry name" value="AdoMet_MTases"/>
    <property type="match status" value="1"/>
</dbReference>
<keyword evidence="5" id="KW-0830">Ubiquinone</keyword>
<evidence type="ECO:0000256" key="2">
    <source>
        <dbReference type="ARBA" id="ARBA00022679"/>
    </source>
</evidence>
<comment type="caution">
    <text evidence="5">The sequence shown here is derived from an EMBL/GenBank/DDBJ whole genome shotgun (WGS) entry which is preliminary data.</text>
</comment>
<dbReference type="PANTHER" id="PTHR43464">
    <property type="entry name" value="METHYLTRANSFERASE"/>
    <property type="match status" value="1"/>
</dbReference>
<dbReference type="Proteomes" id="UP000187429">
    <property type="component" value="Unassembled WGS sequence"/>
</dbReference>
<protein>
    <submittedName>
        <fullName evidence="5">Ubiquinone biosynthesis O-methyltransferase</fullName>
    </submittedName>
</protein>
<dbReference type="PANTHER" id="PTHR43464:SF19">
    <property type="entry name" value="UBIQUINONE BIOSYNTHESIS O-METHYLTRANSFERASE, MITOCHONDRIAL"/>
    <property type="match status" value="1"/>
</dbReference>
<feature type="domain" description="Methyltransferase type 11" evidence="4">
    <location>
        <begin position="16"/>
        <end position="61"/>
    </location>
</feature>
<dbReference type="GO" id="GO:0005739">
    <property type="term" value="C:mitochondrion"/>
    <property type="evidence" value="ECO:0007669"/>
    <property type="project" value="TreeGrafter"/>
</dbReference>
<name>A0A1R1Y210_9FUNG</name>
<keyword evidence="3" id="KW-0949">S-adenosyl-L-methionine</keyword>
<keyword evidence="2 5" id="KW-0808">Transferase</keyword>
<dbReference type="OrthoDB" id="3265906at2759"/>
<dbReference type="GO" id="GO:0010420">
    <property type="term" value="F:polyprenyldihydroxybenzoate methyltransferase activity"/>
    <property type="evidence" value="ECO:0007669"/>
    <property type="project" value="TreeGrafter"/>
</dbReference>
<dbReference type="SUPFAM" id="SSF53335">
    <property type="entry name" value="S-adenosyl-L-methionine-dependent methyltransferases"/>
    <property type="match status" value="1"/>
</dbReference>